<evidence type="ECO:0000259" key="7">
    <source>
        <dbReference type="Pfam" id="PF14322"/>
    </source>
</evidence>
<gene>
    <name evidence="8" type="ORF">CHRY9390_03045</name>
</gene>
<evidence type="ECO:0000313" key="9">
    <source>
        <dbReference type="Proteomes" id="UP000662618"/>
    </source>
</evidence>
<keyword evidence="9" id="KW-1185">Reference proteome</keyword>
<protein>
    <submittedName>
        <fullName evidence="8">SusD-like protein</fullName>
    </submittedName>
</protein>
<evidence type="ECO:0000313" key="8">
    <source>
        <dbReference type="EMBL" id="CAD7815823.1"/>
    </source>
</evidence>
<dbReference type="GO" id="GO:0009279">
    <property type="term" value="C:cell outer membrane"/>
    <property type="evidence" value="ECO:0007669"/>
    <property type="project" value="UniProtKB-SubCell"/>
</dbReference>
<name>A0A9N8QVY7_9FLAO</name>
<keyword evidence="5" id="KW-0998">Cell outer membrane</keyword>
<dbReference type="Pfam" id="PF07980">
    <property type="entry name" value="SusD_RagB"/>
    <property type="match status" value="1"/>
</dbReference>
<keyword evidence="4" id="KW-0472">Membrane</keyword>
<reference evidence="8" key="1">
    <citation type="submission" date="2020-12" db="EMBL/GenBank/DDBJ databases">
        <authorList>
            <person name="Rodrigo-Torres L."/>
            <person name="Arahal R. D."/>
            <person name="Lucena T."/>
        </authorList>
    </citation>
    <scope>NUCLEOTIDE SEQUENCE</scope>
    <source>
        <strain evidence="8">CECT 9390</strain>
    </source>
</reference>
<comment type="subcellular location">
    <subcellularLocation>
        <location evidence="1">Cell outer membrane</location>
    </subcellularLocation>
</comment>
<dbReference type="InterPro" id="IPR033985">
    <property type="entry name" value="SusD-like_N"/>
</dbReference>
<comment type="similarity">
    <text evidence="2">Belongs to the SusD family.</text>
</comment>
<organism evidence="8 9">
    <name type="scientific">Chryseobacterium aquaeductus</name>
    <dbReference type="NCBI Taxonomy" id="2675056"/>
    <lineage>
        <taxon>Bacteria</taxon>
        <taxon>Pseudomonadati</taxon>
        <taxon>Bacteroidota</taxon>
        <taxon>Flavobacteriia</taxon>
        <taxon>Flavobacteriales</taxon>
        <taxon>Weeksellaceae</taxon>
        <taxon>Chryseobacterium group</taxon>
        <taxon>Chryseobacterium</taxon>
    </lineage>
</organism>
<proteinExistence type="inferred from homology"/>
<feature type="domain" description="RagB/SusD" evidence="6">
    <location>
        <begin position="295"/>
        <end position="488"/>
    </location>
</feature>
<dbReference type="PROSITE" id="PS51257">
    <property type="entry name" value="PROKAR_LIPOPROTEIN"/>
    <property type="match status" value="1"/>
</dbReference>
<dbReference type="InterPro" id="IPR012944">
    <property type="entry name" value="SusD_RagB_dom"/>
</dbReference>
<accession>A0A9N8QVY7</accession>
<evidence type="ECO:0000256" key="3">
    <source>
        <dbReference type="ARBA" id="ARBA00022729"/>
    </source>
</evidence>
<dbReference type="Proteomes" id="UP000662618">
    <property type="component" value="Unassembled WGS sequence"/>
</dbReference>
<evidence type="ECO:0000256" key="4">
    <source>
        <dbReference type="ARBA" id="ARBA00023136"/>
    </source>
</evidence>
<sequence length="488" mass="54430">MKLKNYIKSYPVAIFLGVIGLTTTSCNRFLDTEPITDQVQQSDNIVVKNAADAESKLKSIYSEFGGEYWQLDNYFNGDAQTDVAYAGADNVQNFQQDEYRILATNTNVNRDWNYLTALIYKCNILINYIDQATDLTATRKAEILAEAKTMRALANFHGVQLWGDYPLVTKAYISVSSDNFDEAYTQLYPTRKPASEVYQFIISDLESVVATAPASSNKFKVNKGAINALLAKLYATKPSPDYAKSLQYCNAVIADNYTLLSTYDQLFDGMHEGNSESIWEANGEGWGSTIGAWSTFMFTGTDWKKFNVPSNDLVKSFNDEGDVVRKATSVKFATSTVNWSDAFWASNNYPFLNKQRQTDGTQNFYIFRLADILLLKSEALAKTGDLTGAAVEVNKVRTRAGLGSVSFSSADDAINKILWERKLELAFEGHRWFDLKRTGKAIAILSAQKDGNGTALSYAANINQNRLLWPVPQAQIDKNPNLTQNSGY</sequence>
<evidence type="ECO:0000256" key="2">
    <source>
        <dbReference type="ARBA" id="ARBA00006275"/>
    </source>
</evidence>
<evidence type="ECO:0000256" key="5">
    <source>
        <dbReference type="ARBA" id="ARBA00023237"/>
    </source>
</evidence>
<dbReference type="AlphaFoldDB" id="A0A9N8QVY7"/>
<keyword evidence="3" id="KW-0732">Signal</keyword>
<dbReference type="EMBL" id="CAJIMS010000001">
    <property type="protein sequence ID" value="CAD7815823.1"/>
    <property type="molecule type" value="Genomic_DNA"/>
</dbReference>
<dbReference type="CDD" id="cd08977">
    <property type="entry name" value="SusD"/>
    <property type="match status" value="1"/>
</dbReference>
<comment type="caution">
    <text evidence="8">The sequence shown here is derived from an EMBL/GenBank/DDBJ whole genome shotgun (WGS) entry which is preliminary data.</text>
</comment>
<evidence type="ECO:0000256" key="1">
    <source>
        <dbReference type="ARBA" id="ARBA00004442"/>
    </source>
</evidence>
<feature type="domain" description="SusD-like N-terminal" evidence="7">
    <location>
        <begin position="29"/>
        <end position="234"/>
    </location>
</feature>
<dbReference type="Gene3D" id="1.25.40.390">
    <property type="match status" value="1"/>
</dbReference>
<evidence type="ECO:0000259" key="6">
    <source>
        <dbReference type="Pfam" id="PF07980"/>
    </source>
</evidence>
<dbReference type="RefSeq" id="WP_162089247.1">
    <property type="nucleotide sequence ID" value="NZ_CAJIMS010000001.1"/>
</dbReference>
<dbReference type="Pfam" id="PF14322">
    <property type="entry name" value="SusD-like_3"/>
    <property type="match status" value="1"/>
</dbReference>
<dbReference type="InterPro" id="IPR011990">
    <property type="entry name" value="TPR-like_helical_dom_sf"/>
</dbReference>
<dbReference type="SUPFAM" id="SSF48452">
    <property type="entry name" value="TPR-like"/>
    <property type="match status" value="1"/>
</dbReference>